<evidence type="ECO:0000313" key="3">
    <source>
        <dbReference type="Proteomes" id="UP000724874"/>
    </source>
</evidence>
<feature type="compositionally biased region" description="Basic and acidic residues" evidence="1">
    <location>
        <begin position="35"/>
        <end position="45"/>
    </location>
</feature>
<reference evidence="2" key="1">
    <citation type="submission" date="2020-11" db="EMBL/GenBank/DDBJ databases">
        <authorList>
            <consortium name="DOE Joint Genome Institute"/>
            <person name="Ahrendt S."/>
            <person name="Riley R."/>
            <person name="Andreopoulos W."/>
            <person name="LaButti K."/>
            <person name="Pangilinan J."/>
            <person name="Ruiz-duenas F.J."/>
            <person name="Barrasa J.M."/>
            <person name="Sanchez-Garcia M."/>
            <person name="Camarero S."/>
            <person name="Miyauchi S."/>
            <person name="Serrano A."/>
            <person name="Linde D."/>
            <person name="Babiker R."/>
            <person name="Drula E."/>
            <person name="Ayuso-Fernandez I."/>
            <person name="Pacheco R."/>
            <person name="Padilla G."/>
            <person name="Ferreira P."/>
            <person name="Barriuso J."/>
            <person name="Kellner H."/>
            <person name="Castanera R."/>
            <person name="Alfaro M."/>
            <person name="Ramirez L."/>
            <person name="Pisabarro A.G."/>
            <person name="Kuo A."/>
            <person name="Tritt A."/>
            <person name="Lipzen A."/>
            <person name="He G."/>
            <person name="Yan M."/>
            <person name="Ng V."/>
            <person name="Cullen D."/>
            <person name="Martin F."/>
            <person name="Rosso M.-N."/>
            <person name="Henrissat B."/>
            <person name="Hibbett D."/>
            <person name="Martinez A.T."/>
            <person name="Grigoriev I.V."/>
        </authorList>
    </citation>
    <scope>NUCLEOTIDE SEQUENCE</scope>
    <source>
        <strain evidence="2">AH 44721</strain>
    </source>
</reference>
<dbReference type="AlphaFoldDB" id="A0A9P5TPM7"/>
<proteinExistence type="predicted"/>
<accession>A0A9P5TPM7</accession>
<feature type="region of interest" description="Disordered" evidence="1">
    <location>
        <begin position="29"/>
        <end position="50"/>
    </location>
</feature>
<evidence type="ECO:0000313" key="2">
    <source>
        <dbReference type="EMBL" id="KAF8902124.1"/>
    </source>
</evidence>
<dbReference type="EMBL" id="JADNYJ010000038">
    <property type="protein sequence ID" value="KAF8902124.1"/>
    <property type="molecule type" value="Genomic_DNA"/>
</dbReference>
<name>A0A9P5TPM7_GYMJU</name>
<dbReference type="OrthoDB" id="2683368at2759"/>
<dbReference type="Proteomes" id="UP000724874">
    <property type="component" value="Unassembled WGS sequence"/>
</dbReference>
<evidence type="ECO:0000256" key="1">
    <source>
        <dbReference type="SAM" id="MobiDB-lite"/>
    </source>
</evidence>
<keyword evidence="3" id="KW-1185">Reference proteome</keyword>
<comment type="caution">
    <text evidence="2">The sequence shown here is derived from an EMBL/GenBank/DDBJ whole genome shotgun (WGS) entry which is preliminary data.</text>
</comment>
<sequence length="94" mass="10604">MRAYHLAKARTPSELPEWLFSERERGQGGLLHIDPPFEGREEPGPRRQQLPYNTLASSSLQSRGIKSSIPLAEPKLSGADRLKQLRSLRREQGA</sequence>
<gene>
    <name evidence="2" type="ORF">CPB84DRAFT_1776672</name>
</gene>
<protein>
    <submittedName>
        <fullName evidence="2">Uncharacterized protein</fullName>
    </submittedName>
</protein>
<organism evidence="2 3">
    <name type="scientific">Gymnopilus junonius</name>
    <name type="common">Spectacular rustgill mushroom</name>
    <name type="synonym">Gymnopilus spectabilis subsp. junonius</name>
    <dbReference type="NCBI Taxonomy" id="109634"/>
    <lineage>
        <taxon>Eukaryota</taxon>
        <taxon>Fungi</taxon>
        <taxon>Dikarya</taxon>
        <taxon>Basidiomycota</taxon>
        <taxon>Agaricomycotina</taxon>
        <taxon>Agaricomycetes</taxon>
        <taxon>Agaricomycetidae</taxon>
        <taxon>Agaricales</taxon>
        <taxon>Agaricineae</taxon>
        <taxon>Hymenogastraceae</taxon>
        <taxon>Gymnopilus</taxon>
    </lineage>
</organism>